<evidence type="ECO:0000256" key="2">
    <source>
        <dbReference type="SAM" id="SignalP"/>
    </source>
</evidence>
<keyword evidence="1" id="KW-0812">Transmembrane</keyword>
<feature type="signal peptide" evidence="2">
    <location>
        <begin position="1"/>
        <end position="22"/>
    </location>
</feature>
<accession>A0A1S3HJQ1</accession>
<dbReference type="Proteomes" id="UP000085678">
    <property type="component" value="Unplaced"/>
</dbReference>
<evidence type="ECO:0000313" key="3">
    <source>
        <dbReference type="Proteomes" id="UP000085678"/>
    </source>
</evidence>
<name>A0A1S3HJQ1_LINAN</name>
<proteinExistence type="predicted"/>
<dbReference type="InParanoid" id="A0A1S3HJQ1"/>
<dbReference type="GeneID" id="106155103"/>
<feature type="chain" id="PRO_5010222748" evidence="2">
    <location>
        <begin position="23"/>
        <end position="226"/>
    </location>
</feature>
<sequence length="226" mass="24060">MEAKVILSFAVLSVFATQYGSARDCRFCMFLHMRYSGMPQIEGMNWDSILPSSVPGMNDTACYDGTSTETMPCGDNPCTLTDMQVDISASMPISQDQTVSYSMTMTMVMRMCGQAGSTGCTPITMDTPVGPPQPPNNERQTLREQISQLVQNANMSITPTISGQQCACASGDSCNSAASTMSLVAAASTSAAPEPTKDGPSNDGQVLHFSAIYSFFCIAIFAVLLN</sequence>
<keyword evidence="2" id="KW-0732">Signal</keyword>
<dbReference type="RefSeq" id="XP_013385219.1">
    <property type="nucleotide sequence ID" value="XM_013529765.2"/>
</dbReference>
<reference evidence="4" key="1">
    <citation type="submission" date="2025-08" db="UniProtKB">
        <authorList>
            <consortium name="RefSeq"/>
        </authorList>
    </citation>
    <scope>IDENTIFICATION</scope>
    <source>
        <tissue evidence="4">Gonads</tissue>
    </source>
</reference>
<dbReference type="KEGG" id="lak:106155103"/>
<keyword evidence="3" id="KW-1185">Reference proteome</keyword>
<keyword evidence="1" id="KW-0472">Membrane</keyword>
<dbReference type="AlphaFoldDB" id="A0A1S3HJQ1"/>
<feature type="transmembrane region" description="Helical" evidence="1">
    <location>
        <begin position="206"/>
        <end position="225"/>
    </location>
</feature>
<organism evidence="3 4">
    <name type="scientific">Lingula anatina</name>
    <name type="common">Brachiopod</name>
    <name type="synonym">Lingula unguis</name>
    <dbReference type="NCBI Taxonomy" id="7574"/>
    <lineage>
        <taxon>Eukaryota</taxon>
        <taxon>Metazoa</taxon>
        <taxon>Spiralia</taxon>
        <taxon>Lophotrochozoa</taxon>
        <taxon>Brachiopoda</taxon>
        <taxon>Linguliformea</taxon>
        <taxon>Lingulata</taxon>
        <taxon>Lingulida</taxon>
        <taxon>Linguloidea</taxon>
        <taxon>Lingulidae</taxon>
        <taxon>Lingula</taxon>
    </lineage>
</organism>
<evidence type="ECO:0000313" key="4">
    <source>
        <dbReference type="RefSeq" id="XP_013385219.1"/>
    </source>
</evidence>
<keyword evidence="1" id="KW-1133">Transmembrane helix</keyword>
<gene>
    <name evidence="4" type="primary">LOC106155103</name>
</gene>
<protein>
    <submittedName>
        <fullName evidence="4">Uncharacterized protein LOC106155103</fullName>
    </submittedName>
</protein>
<evidence type="ECO:0000256" key="1">
    <source>
        <dbReference type="SAM" id="Phobius"/>
    </source>
</evidence>